<dbReference type="InterPro" id="IPR010732">
    <property type="entry name" value="T6SS_TssG-like"/>
</dbReference>
<dbReference type="NCBIfam" id="TIGR03347">
    <property type="entry name" value="VI_chp_1"/>
    <property type="match status" value="1"/>
</dbReference>
<evidence type="ECO:0000313" key="2">
    <source>
        <dbReference type="Proteomes" id="UP000247689"/>
    </source>
</evidence>
<keyword evidence="2" id="KW-1185">Reference proteome</keyword>
<accession>A0A318DE53</accession>
<sequence length="329" mass="37040">MSDLSLSLTHAVDSSQPFAAVFAIEQQLFRKCQSKVLNSLEKGAILFSSQQSFEPMAASIDSISEAKDGKHYTINGGLLNLTGPNGILPCHYSETVAKTLRDKNTVLKDFIDIFNHRANSLMYRSWAKYRLDTDKAYQANVEQYQSALDLMLSALSGEPYPDAEQSNFYFGGLTYAQTVSAQKLEHMIQSISNLPVRINQFKGKWIELAEEQLSRMSSFNKGESFNQLGVNTMLGRRCWDLNSGFEVEIEIKDAESFERLTPNGDLYKTLKRMIKKKVGSAYDFNFKLKVKEAHCKRVRLHKGDGATKLGASAWMGSNTDHGKTINYYC</sequence>
<proteinExistence type="predicted"/>
<reference evidence="1 2" key="1">
    <citation type="submission" date="2018-05" db="EMBL/GenBank/DDBJ databases">
        <title>Kangiella spongicola genome sequence.</title>
        <authorList>
            <person name="Maclea K.S."/>
            <person name="Goen A.E."/>
            <person name="Kelley C."/>
            <person name="Underriner A."/>
            <person name="Silverwood T."/>
            <person name="Trachtenberg A.M."/>
        </authorList>
    </citation>
    <scope>NUCLEOTIDE SEQUENCE [LARGE SCALE GENOMIC DNA]</scope>
    <source>
        <strain evidence="1 2">ATCC BAA-2076</strain>
    </source>
</reference>
<dbReference type="PANTHER" id="PTHR35564:SF4">
    <property type="entry name" value="CYTOPLASMIC PROTEIN"/>
    <property type="match status" value="1"/>
</dbReference>
<evidence type="ECO:0000313" key="1">
    <source>
        <dbReference type="EMBL" id="PXF64389.1"/>
    </source>
</evidence>
<dbReference type="PANTHER" id="PTHR35564">
    <property type="match status" value="1"/>
</dbReference>
<protein>
    <submittedName>
        <fullName evidence="1">Type VI secretion system baseplate subunit TssG</fullName>
    </submittedName>
</protein>
<organism evidence="1 2">
    <name type="scientific">Kangiella spongicola</name>
    <dbReference type="NCBI Taxonomy" id="796379"/>
    <lineage>
        <taxon>Bacteria</taxon>
        <taxon>Pseudomonadati</taxon>
        <taxon>Pseudomonadota</taxon>
        <taxon>Gammaproteobacteria</taxon>
        <taxon>Kangiellales</taxon>
        <taxon>Kangiellaceae</taxon>
        <taxon>Kangiella</taxon>
    </lineage>
</organism>
<dbReference type="RefSeq" id="WP_110200356.1">
    <property type="nucleotide sequence ID" value="NZ_QICH01000001.1"/>
</dbReference>
<dbReference type="Pfam" id="PF06996">
    <property type="entry name" value="T6SS_TssG"/>
    <property type="match status" value="1"/>
</dbReference>
<dbReference type="EMBL" id="QICH01000001">
    <property type="protein sequence ID" value="PXF64389.1"/>
    <property type="molecule type" value="Genomic_DNA"/>
</dbReference>
<gene>
    <name evidence="1" type="primary">tssG</name>
    <name evidence="1" type="ORF">DL796_04415</name>
</gene>
<dbReference type="AlphaFoldDB" id="A0A318DE53"/>
<dbReference type="OrthoDB" id="1523296at2"/>
<name>A0A318DE53_9GAMM</name>
<dbReference type="Proteomes" id="UP000247689">
    <property type="component" value="Unassembled WGS sequence"/>
</dbReference>
<comment type="caution">
    <text evidence="1">The sequence shown here is derived from an EMBL/GenBank/DDBJ whole genome shotgun (WGS) entry which is preliminary data.</text>
</comment>